<dbReference type="SUPFAM" id="SSF52833">
    <property type="entry name" value="Thioredoxin-like"/>
    <property type="match status" value="1"/>
</dbReference>
<evidence type="ECO:0000313" key="10">
    <source>
        <dbReference type="Proteomes" id="UP001230156"/>
    </source>
</evidence>
<dbReference type="InterPro" id="IPR044862">
    <property type="entry name" value="Pro_4_hyd_alph_FE2OG_OXY"/>
</dbReference>
<dbReference type="RefSeq" id="WP_379955039.1">
    <property type="nucleotide sequence ID" value="NZ_JAUYVI010000002.1"/>
</dbReference>
<name>A0ABU0YIU3_9PROT</name>
<sequence length="355" mass="39083">MNDLAVEPGHAFNPTGGFLPPTELAPGDRFPNFVLPDQSGAARSFLERAKGNRILIVGDTDDSGLKALQQAGLQEIGFDCLALVSEPPEPAAGRAEQLGVGFPLLGDSAGKIREALRKMLGFGPRGAFAVLLDPNQRVTAAMVDLDSAALMRRAIDRARATPRGDDAGQYLKGVAPVLLVPDVLTPEHCRMLISRWENLGHEEGHVSSIVKGQETRRVHKEMKSRRDHRIMDEAVLQELAALIGRRVGPELNKAFGFTKFRFDRFVITCYDSERDDFFRRHRDNQTPGTLDRRFAMTLALNTGAYEGGGLTFPEYGPHRYDPPAGGAILFSCSLLHEALPIIKGRRFTLLNFLRS</sequence>
<comment type="cofactor">
    <cofactor evidence="1">
        <name>L-ascorbate</name>
        <dbReference type="ChEBI" id="CHEBI:38290"/>
    </cofactor>
</comment>
<dbReference type="SMART" id="SM00702">
    <property type="entry name" value="P4Hc"/>
    <property type="match status" value="1"/>
</dbReference>
<evidence type="ECO:0000256" key="5">
    <source>
        <dbReference type="ARBA" id="ARBA00023002"/>
    </source>
</evidence>
<evidence type="ECO:0000256" key="2">
    <source>
        <dbReference type="ARBA" id="ARBA00022723"/>
    </source>
</evidence>
<evidence type="ECO:0000256" key="7">
    <source>
        <dbReference type="SAM" id="MobiDB-lite"/>
    </source>
</evidence>
<evidence type="ECO:0000256" key="1">
    <source>
        <dbReference type="ARBA" id="ARBA00001961"/>
    </source>
</evidence>
<evidence type="ECO:0000256" key="4">
    <source>
        <dbReference type="ARBA" id="ARBA00022964"/>
    </source>
</evidence>
<reference evidence="10" key="1">
    <citation type="submission" date="2023-08" db="EMBL/GenBank/DDBJ databases">
        <title>Rhodospirillaceae gen. nov., a novel taxon isolated from the Yangtze River Yuezi River estuary sludge.</title>
        <authorList>
            <person name="Ruan L."/>
        </authorList>
    </citation>
    <scope>NUCLEOTIDE SEQUENCE [LARGE SCALE GENOMIC DNA]</scope>
    <source>
        <strain evidence="10">R-7</strain>
    </source>
</reference>
<keyword evidence="10" id="KW-1185">Reference proteome</keyword>
<protein>
    <submittedName>
        <fullName evidence="9">2OG-Fe(II) oxygenase</fullName>
    </submittedName>
</protein>
<organism evidence="9 10">
    <name type="scientific">Dongia sedimenti</name>
    <dbReference type="NCBI Taxonomy" id="3064282"/>
    <lineage>
        <taxon>Bacteria</taxon>
        <taxon>Pseudomonadati</taxon>
        <taxon>Pseudomonadota</taxon>
        <taxon>Alphaproteobacteria</taxon>
        <taxon>Rhodospirillales</taxon>
        <taxon>Dongiaceae</taxon>
        <taxon>Dongia</taxon>
    </lineage>
</organism>
<dbReference type="Gene3D" id="2.60.120.620">
    <property type="entry name" value="q2cbj1_9rhob like domain"/>
    <property type="match status" value="1"/>
</dbReference>
<keyword evidence="2" id="KW-0479">Metal-binding</keyword>
<proteinExistence type="predicted"/>
<evidence type="ECO:0000256" key="3">
    <source>
        <dbReference type="ARBA" id="ARBA00022896"/>
    </source>
</evidence>
<dbReference type="InterPro" id="IPR005123">
    <property type="entry name" value="Oxoglu/Fe-dep_dioxygenase_dom"/>
</dbReference>
<evidence type="ECO:0000259" key="8">
    <source>
        <dbReference type="PROSITE" id="PS51471"/>
    </source>
</evidence>
<keyword evidence="6" id="KW-0408">Iron</keyword>
<dbReference type="Pfam" id="PF13640">
    <property type="entry name" value="2OG-FeII_Oxy_3"/>
    <property type="match status" value="1"/>
</dbReference>
<accession>A0ABU0YIU3</accession>
<gene>
    <name evidence="9" type="ORF">Q8A70_08115</name>
</gene>
<keyword evidence="3" id="KW-0847">Vitamin C</keyword>
<comment type="caution">
    <text evidence="9">The sequence shown here is derived from an EMBL/GenBank/DDBJ whole genome shotgun (WGS) entry which is preliminary data.</text>
</comment>
<dbReference type="Proteomes" id="UP001230156">
    <property type="component" value="Unassembled WGS sequence"/>
</dbReference>
<keyword evidence="4" id="KW-0223">Dioxygenase</keyword>
<dbReference type="EMBL" id="JAUYVI010000002">
    <property type="protein sequence ID" value="MDQ7247629.1"/>
    <property type="molecule type" value="Genomic_DNA"/>
</dbReference>
<dbReference type="PROSITE" id="PS51471">
    <property type="entry name" value="FE2OG_OXY"/>
    <property type="match status" value="1"/>
</dbReference>
<evidence type="ECO:0000313" key="9">
    <source>
        <dbReference type="EMBL" id="MDQ7247629.1"/>
    </source>
</evidence>
<keyword evidence="5" id="KW-0560">Oxidoreductase</keyword>
<dbReference type="InterPro" id="IPR036249">
    <property type="entry name" value="Thioredoxin-like_sf"/>
</dbReference>
<dbReference type="Gene3D" id="3.40.30.10">
    <property type="entry name" value="Glutaredoxin"/>
    <property type="match status" value="1"/>
</dbReference>
<feature type="domain" description="Fe2OG dioxygenase" evidence="8">
    <location>
        <begin position="261"/>
        <end position="355"/>
    </location>
</feature>
<dbReference type="InterPro" id="IPR006620">
    <property type="entry name" value="Pro_4_hyd_alph"/>
</dbReference>
<feature type="region of interest" description="Disordered" evidence="7">
    <location>
        <begin position="1"/>
        <end position="20"/>
    </location>
</feature>
<evidence type="ECO:0000256" key="6">
    <source>
        <dbReference type="ARBA" id="ARBA00023004"/>
    </source>
</evidence>